<keyword evidence="4" id="KW-1185">Reference proteome</keyword>
<dbReference type="STRING" id="192904.SAMN04488514_101866"/>
<accession>A0A1G9K6K8</accession>
<dbReference type="PANTHER" id="PTHR13947:SF37">
    <property type="entry name" value="LD18367P"/>
    <property type="match status" value="1"/>
</dbReference>
<gene>
    <name evidence="3" type="ORF">SAMN04488514_101866</name>
</gene>
<dbReference type="EMBL" id="FNGV01000001">
    <property type="protein sequence ID" value="SDL45388.1"/>
    <property type="molecule type" value="Genomic_DNA"/>
</dbReference>
<dbReference type="Pfam" id="PF00583">
    <property type="entry name" value="Acetyltransf_1"/>
    <property type="match status" value="1"/>
</dbReference>
<evidence type="ECO:0000313" key="4">
    <source>
        <dbReference type="Proteomes" id="UP000199440"/>
    </source>
</evidence>
<protein>
    <submittedName>
        <fullName evidence="3">Putative acetyltransferase</fullName>
    </submittedName>
</protein>
<dbReference type="SUPFAM" id="SSF55729">
    <property type="entry name" value="Acyl-CoA N-acyltransferases (Nat)"/>
    <property type="match status" value="1"/>
</dbReference>
<dbReference type="RefSeq" id="WP_089885576.1">
    <property type="nucleotide sequence ID" value="NZ_FNGV01000001.1"/>
</dbReference>
<dbReference type="Gene3D" id="3.40.630.30">
    <property type="match status" value="1"/>
</dbReference>
<dbReference type="GO" id="GO:0008080">
    <property type="term" value="F:N-acetyltransferase activity"/>
    <property type="evidence" value="ECO:0007669"/>
    <property type="project" value="InterPro"/>
</dbReference>
<organism evidence="3 4">
    <name type="scientific">Kriegella aquimaris</name>
    <dbReference type="NCBI Taxonomy" id="192904"/>
    <lineage>
        <taxon>Bacteria</taxon>
        <taxon>Pseudomonadati</taxon>
        <taxon>Bacteroidota</taxon>
        <taxon>Flavobacteriia</taxon>
        <taxon>Flavobacteriales</taxon>
        <taxon>Flavobacteriaceae</taxon>
        <taxon>Kriegella</taxon>
    </lineage>
</organism>
<dbReference type="InterPro" id="IPR000182">
    <property type="entry name" value="GNAT_dom"/>
</dbReference>
<keyword evidence="1 3" id="KW-0808">Transferase</keyword>
<dbReference type="InterPro" id="IPR016181">
    <property type="entry name" value="Acyl_CoA_acyltransferase"/>
</dbReference>
<evidence type="ECO:0000313" key="3">
    <source>
        <dbReference type="EMBL" id="SDL45388.1"/>
    </source>
</evidence>
<dbReference type="CDD" id="cd04301">
    <property type="entry name" value="NAT_SF"/>
    <property type="match status" value="1"/>
</dbReference>
<dbReference type="Proteomes" id="UP000199440">
    <property type="component" value="Unassembled WGS sequence"/>
</dbReference>
<dbReference type="PROSITE" id="PS51186">
    <property type="entry name" value="GNAT"/>
    <property type="match status" value="1"/>
</dbReference>
<proteinExistence type="predicted"/>
<dbReference type="AlphaFoldDB" id="A0A1G9K6K8"/>
<dbReference type="InterPro" id="IPR050769">
    <property type="entry name" value="NAT_camello-type"/>
</dbReference>
<name>A0A1G9K6K8_9FLAO</name>
<feature type="domain" description="N-acetyltransferase" evidence="2">
    <location>
        <begin position="6"/>
        <end position="163"/>
    </location>
</feature>
<reference evidence="3 4" key="1">
    <citation type="submission" date="2016-10" db="EMBL/GenBank/DDBJ databases">
        <authorList>
            <person name="de Groot N.N."/>
        </authorList>
    </citation>
    <scope>NUCLEOTIDE SEQUENCE [LARGE SCALE GENOMIC DNA]</scope>
    <source>
        <strain evidence="3 4">DSM 19886</strain>
    </source>
</reference>
<evidence type="ECO:0000259" key="2">
    <source>
        <dbReference type="PROSITE" id="PS51186"/>
    </source>
</evidence>
<dbReference type="OrthoDB" id="5419426at2"/>
<sequence length="163" mass="18617">METSAPVIREIRPEDNVEVAAIVRKVLVDLRAPKVGTAYADTTLEHMYENYDVERSIYFVVAQGDKIMGCGGIAPLDNHVGNVCELQKMYFLEEARGRGLGKEMIERCLQSAREFNFEGCYLETMPYMKAAQELYKKMGFEYIDAPMGDTGHYSCPVWMFKKF</sequence>
<dbReference type="PANTHER" id="PTHR13947">
    <property type="entry name" value="GNAT FAMILY N-ACETYLTRANSFERASE"/>
    <property type="match status" value="1"/>
</dbReference>
<evidence type="ECO:0000256" key="1">
    <source>
        <dbReference type="ARBA" id="ARBA00022679"/>
    </source>
</evidence>